<dbReference type="PROSITE" id="PS51257">
    <property type="entry name" value="PROKAR_LIPOPROTEIN"/>
    <property type="match status" value="1"/>
</dbReference>
<dbReference type="Proteomes" id="UP001597180">
    <property type="component" value="Unassembled WGS sequence"/>
</dbReference>
<dbReference type="EMBL" id="JBHTLU010000034">
    <property type="protein sequence ID" value="MFD1223364.1"/>
    <property type="molecule type" value="Genomic_DNA"/>
</dbReference>
<sequence>MQAYRKHFISVTLLLLLSTMIILAGCTDHKQLKQDLLQAVTKQQDIASYQFEGAIELHADSSLLGQANPLTVSLFSLMKESKIDYKGVTALEPARMETNLTVTPAGGSPISVPVLIKDSKLFFQMPPLNKPDEYMMLPVQNKQASDAGKDPLKNTGQLTASLTQQLFKDVDPEWLQAPKDSGTLPDGTPAKRITLDINKKNEQAVTEYMSKSVIPGLLEIVKTNGLASEASMKAWSASLGQLKIKAPGTITLSMDQNGFIREQQWNLTFTAGNSTNENHVLWTYSISDINTNPAFTMETPAKVKSLEDLLRLVKPANTAKP</sequence>
<keyword evidence="2" id="KW-1185">Reference proteome</keyword>
<accession>A0ABW3USQ6</accession>
<reference evidence="2" key="1">
    <citation type="journal article" date="2019" name="Int. J. Syst. Evol. Microbiol.">
        <title>The Global Catalogue of Microorganisms (GCM) 10K type strain sequencing project: providing services to taxonomists for standard genome sequencing and annotation.</title>
        <authorList>
            <consortium name="The Broad Institute Genomics Platform"/>
            <consortium name="The Broad Institute Genome Sequencing Center for Infectious Disease"/>
            <person name="Wu L."/>
            <person name="Ma J."/>
        </authorList>
    </citation>
    <scope>NUCLEOTIDE SEQUENCE [LARGE SCALE GENOMIC DNA]</scope>
    <source>
        <strain evidence="2">CCUG 53270</strain>
    </source>
</reference>
<name>A0ABW3USQ6_9BACL</name>
<evidence type="ECO:0000313" key="2">
    <source>
        <dbReference type="Proteomes" id="UP001597180"/>
    </source>
</evidence>
<dbReference type="RefSeq" id="WP_345590380.1">
    <property type="nucleotide sequence ID" value="NZ_BAABJG010000022.1"/>
</dbReference>
<protein>
    <submittedName>
        <fullName evidence="1">Uncharacterized protein</fullName>
    </submittedName>
</protein>
<evidence type="ECO:0000313" key="1">
    <source>
        <dbReference type="EMBL" id="MFD1223364.1"/>
    </source>
</evidence>
<proteinExistence type="predicted"/>
<organism evidence="1 2">
    <name type="scientific">Paenibacillus vulneris</name>
    <dbReference type="NCBI Taxonomy" id="1133364"/>
    <lineage>
        <taxon>Bacteria</taxon>
        <taxon>Bacillati</taxon>
        <taxon>Bacillota</taxon>
        <taxon>Bacilli</taxon>
        <taxon>Bacillales</taxon>
        <taxon>Paenibacillaceae</taxon>
        <taxon>Paenibacillus</taxon>
    </lineage>
</organism>
<comment type="caution">
    <text evidence="1">The sequence shown here is derived from an EMBL/GenBank/DDBJ whole genome shotgun (WGS) entry which is preliminary data.</text>
</comment>
<gene>
    <name evidence="1" type="ORF">ACFQ4B_24900</name>
</gene>